<proteinExistence type="predicted"/>
<dbReference type="OrthoDB" id="69865at2"/>
<evidence type="ECO:0000313" key="1">
    <source>
        <dbReference type="EMBL" id="GEM48333.1"/>
    </source>
</evidence>
<name>A0A511N654_DEIC1</name>
<accession>A0A511N654</accession>
<organism evidence="1 2">
    <name type="scientific">Deinococcus cellulosilyticus (strain DSM 18568 / NBRC 106333 / KACC 11606 / 5516J-15)</name>
    <dbReference type="NCBI Taxonomy" id="1223518"/>
    <lineage>
        <taxon>Bacteria</taxon>
        <taxon>Thermotogati</taxon>
        <taxon>Deinococcota</taxon>
        <taxon>Deinococci</taxon>
        <taxon>Deinococcales</taxon>
        <taxon>Deinococcaceae</taxon>
        <taxon>Deinococcus</taxon>
    </lineage>
</organism>
<evidence type="ECO:0000313" key="2">
    <source>
        <dbReference type="Proteomes" id="UP000321306"/>
    </source>
</evidence>
<dbReference type="AlphaFoldDB" id="A0A511N654"/>
<dbReference type="Proteomes" id="UP000321306">
    <property type="component" value="Unassembled WGS sequence"/>
</dbReference>
<dbReference type="Gene3D" id="1.10.10.10">
    <property type="entry name" value="Winged helix-like DNA-binding domain superfamily/Winged helix DNA-binding domain"/>
    <property type="match status" value="1"/>
</dbReference>
<dbReference type="SUPFAM" id="SSF46689">
    <property type="entry name" value="Homeodomain-like"/>
    <property type="match status" value="1"/>
</dbReference>
<dbReference type="RefSeq" id="WP_146887335.1">
    <property type="nucleotide sequence ID" value="NZ_BJXB01000020.1"/>
</dbReference>
<keyword evidence="2" id="KW-1185">Reference proteome</keyword>
<dbReference type="PANTHER" id="PTHR33609:SF1">
    <property type="entry name" value="TRANSPOSASE"/>
    <property type="match status" value="1"/>
</dbReference>
<dbReference type="GO" id="GO:0003677">
    <property type="term" value="F:DNA binding"/>
    <property type="evidence" value="ECO:0007669"/>
    <property type="project" value="InterPro"/>
</dbReference>
<dbReference type="Pfam" id="PF01527">
    <property type="entry name" value="HTH_Tnp_1"/>
    <property type="match status" value="1"/>
</dbReference>
<dbReference type="InterPro" id="IPR009057">
    <property type="entry name" value="Homeodomain-like_sf"/>
</dbReference>
<protein>
    <submittedName>
        <fullName evidence="1">Transposase</fullName>
    </submittedName>
</protein>
<dbReference type="InterPro" id="IPR036388">
    <property type="entry name" value="WH-like_DNA-bd_sf"/>
</dbReference>
<gene>
    <name evidence="1" type="ORF">DC3_39680</name>
</gene>
<dbReference type="InterPro" id="IPR052546">
    <property type="entry name" value="Transposase_8_domain"/>
</dbReference>
<reference evidence="1 2" key="1">
    <citation type="submission" date="2019-07" db="EMBL/GenBank/DDBJ databases">
        <title>Whole genome shotgun sequence of Deinococcus cellulosilyticus NBRC 106333.</title>
        <authorList>
            <person name="Hosoyama A."/>
            <person name="Uohara A."/>
            <person name="Ohji S."/>
            <person name="Ichikawa N."/>
        </authorList>
    </citation>
    <scope>NUCLEOTIDE SEQUENCE [LARGE SCALE GENOMIC DNA]</scope>
    <source>
        <strain evidence="1 2">NBRC 106333</strain>
    </source>
</reference>
<dbReference type="GO" id="GO:0006313">
    <property type="term" value="P:DNA transposition"/>
    <property type="evidence" value="ECO:0007669"/>
    <property type="project" value="InterPro"/>
</dbReference>
<dbReference type="GO" id="GO:0004803">
    <property type="term" value="F:transposase activity"/>
    <property type="evidence" value="ECO:0007669"/>
    <property type="project" value="InterPro"/>
</dbReference>
<sequence length="100" mass="11544">MTQTRFSEEFKLQVLSEVSSGRKTIAQVCREYGFTDQTFYNWRNRYMAAAGSASNASPDEVEQLKKENDMLKVMVGDLSLQIMQLQQTLTQLQTRELQAR</sequence>
<dbReference type="EMBL" id="BJXB01000020">
    <property type="protein sequence ID" value="GEM48333.1"/>
    <property type="molecule type" value="Genomic_DNA"/>
</dbReference>
<comment type="caution">
    <text evidence="1">The sequence shown here is derived from an EMBL/GenBank/DDBJ whole genome shotgun (WGS) entry which is preliminary data.</text>
</comment>
<dbReference type="InterPro" id="IPR002514">
    <property type="entry name" value="Transposase_8"/>
</dbReference>
<dbReference type="PANTHER" id="PTHR33609">
    <property type="entry name" value="LOW CALCIUM RESPONSE LOCUS PROTEIN S"/>
    <property type="match status" value="1"/>
</dbReference>